<evidence type="ECO:0000256" key="3">
    <source>
        <dbReference type="SAM" id="MobiDB-lite"/>
    </source>
</evidence>
<dbReference type="InterPro" id="IPR042201">
    <property type="entry name" value="FH2_Formin_sf"/>
</dbReference>
<evidence type="ECO:0000313" key="8">
    <source>
        <dbReference type="Proteomes" id="UP001152561"/>
    </source>
</evidence>
<feature type="region of interest" description="Disordered" evidence="3">
    <location>
        <begin position="33"/>
        <end position="90"/>
    </location>
</feature>
<dbReference type="Proteomes" id="UP001152561">
    <property type="component" value="Unassembled WGS sequence"/>
</dbReference>
<dbReference type="GO" id="GO:0051015">
    <property type="term" value="F:actin filament binding"/>
    <property type="evidence" value="ECO:0007669"/>
    <property type="project" value="InterPro"/>
</dbReference>
<feature type="compositionally biased region" description="Low complexity" evidence="3">
    <location>
        <begin position="284"/>
        <end position="318"/>
    </location>
</feature>
<protein>
    <recommendedName>
        <fullName evidence="2">Formin-like protein</fullName>
    </recommendedName>
</protein>
<feature type="compositionally biased region" description="Low complexity" evidence="3">
    <location>
        <begin position="351"/>
        <end position="371"/>
    </location>
</feature>
<gene>
    <name evidence="7" type="ORF">K7X08_029634</name>
</gene>
<dbReference type="InterPro" id="IPR015425">
    <property type="entry name" value="FH2_Formin"/>
</dbReference>
<evidence type="ECO:0000259" key="6">
    <source>
        <dbReference type="PROSITE" id="PS51444"/>
    </source>
</evidence>
<feature type="compositionally biased region" description="Low complexity" evidence="3">
    <location>
        <begin position="147"/>
        <end position="171"/>
    </location>
</feature>
<name>A0A9Q1L2M6_9SOLA</name>
<accession>A0A9Q1L2M6</accession>
<feature type="signal peptide" evidence="5">
    <location>
        <begin position="1"/>
        <end position="22"/>
    </location>
</feature>
<evidence type="ECO:0000256" key="5">
    <source>
        <dbReference type="SAM" id="SignalP"/>
    </source>
</evidence>
<dbReference type="AlphaFoldDB" id="A0A9Q1L2M6"/>
<keyword evidence="4" id="KW-1133">Transmembrane helix</keyword>
<sequence length="924" mass="101751">MVFPLFFIFLCFSAQYVSFSTATTHNRRVLHEPLFPLDSPPPTQPPIPSPPPPTEYPFQGSTPPDNNNNNNPFFPSYPSDISPPPPPSDISSVPANVSSIILPNSTSKSKPVSSKLIITAITSVLTAIIVLSIAIFLHIHKKRKQNNPKTQTSNNNNSIPKNEPNNSIPIPKLERPSQTSSEFLYLGTLVNSHGEVETHNAQNRSNKRSNPSSRKMDSPELRPLPPLHGRNNNNLRQNYGNTRFFSGSAENDVEFYSSAGSIGGGSLSQRDFGGVEVEKFDGCSTSSSSSSISSSSGRSGSPARSVSLSISPPASLSPKRVSSLRPKSPELVAVDTAPPPQYPPPTPAVVPPFAESPSPSPSPRSSFSQERYSTRSMDSSPGIFNLMDQDIEFPVRIRNNIQYATSAFVPPPPRPPPPPPPPCKNMEIPKIPLSPFSKPVFNPSVLETPLKPIATESPVLISPMELPSISEHIVKNEEPKPKLKTLHWDKVRASSDREMVWDQLKSSSFKLNEEMIETLFVVKTPTLNTNETARRPVLPSPSQENSVLDPKKSQNIAILLRALNVTAEEVCEALLEGNAKNIGSELLEILLKMAPSKEEERKLKEYKDDSPFKLGPAEKFLRAVLDIPFAFKRVDAMLYMSNFDYEVDYLRKSFETLEAACEELRSSRMFLKLLEAVLKTGNRMNVGTNRGDAHAFKLDTLLKLVDVKGADGKTTLLHFVVQEIIKGEGARLSGGKQNEQSTTNDDTKCRKLGLQVVSNISSELINVKKAASMDSEVLHSDVLKLSKGIGNIAEVVGSIEAVGLEESSTKKFSESMNRFMEVAEEKVVRLQAQEALAMSLVKEITEYFHGDSAREEAHPFRTFMVVKDFLMILDRVCKEVGMINERTVVSSAHKFPVPVNPNLQHVGYTAKRQHSSSDEESSSP</sequence>
<dbReference type="PROSITE" id="PS51444">
    <property type="entry name" value="FH2"/>
    <property type="match status" value="1"/>
</dbReference>
<dbReference type="EMBL" id="JAJAGQ010000024">
    <property type="protein sequence ID" value="KAJ8527157.1"/>
    <property type="molecule type" value="Genomic_DNA"/>
</dbReference>
<feature type="compositionally biased region" description="Pro residues" evidence="3">
    <location>
        <begin position="38"/>
        <end position="55"/>
    </location>
</feature>
<feature type="region of interest" description="Disordered" evidence="3">
    <location>
        <begin position="280"/>
        <end position="381"/>
    </location>
</feature>
<feature type="chain" id="PRO_5040382300" description="Formin-like protein" evidence="5">
    <location>
        <begin position="23"/>
        <end position="924"/>
    </location>
</feature>
<feature type="region of interest" description="Disordered" evidence="3">
    <location>
        <begin position="144"/>
        <end position="174"/>
    </location>
</feature>
<feature type="region of interest" description="Disordered" evidence="3">
    <location>
        <begin position="194"/>
        <end position="243"/>
    </location>
</feature>
<feature type="transmembrane region" description="Helical" evidence="4">
    <location>
        <begin position="116"/>
        <end position="139"/>
    </location>
</feature>
<reference evidence="8" key="1">
    <citation type="journal article" date="2023" name="Proc. Natl. Acad. Sci. U.S.A.">
        <title>Genomic and structural basis for evolution of tropane alkaloid biosynthesis.</title>
        <authorList>
            <person name="Wanga Y.-J."/>
            <person name="Taina T."/>
            <person name="Yua J.-Y."/>
            <person name="Lia J."/>
            <person name="Xua B."/>
            <person name="Chenc J."/>
            <person name="D'Auriad J.C."/>
            <person name="Huanga J.-P."/>
            <person name="Huanga S.-X."/>
        </authorList>
    </citation>
    <scope>NUCLEOTIDE SEQUENCE [LARGE SCALE GENOMIC DNA]</scope>
    <source>
        <strain evidence="8">cv. KIB-2019</strain>
    </source>
</reference>
<feature type="compositionally biased region" description="Low complexity" evidence="3">
    <location>
        <begin position="56"/>
        <end position="80"/>
    </location>
</feature>
<evidence type="ECO:0000256" key="2">
    <source>
        <dbReference type="RuleBase" id="RU361260"/>
    </source>
</evidence>
<evidence type="ECO:0000313" key="7">
    <source>
        <dbReference type="EMBL" id="KAJ8527157.1"/>
    </source>
</evidence>
<dbReference type="InterPro" id="IPR027643">
    <property type="entry name" value="Formin-like_plant"/>
</dbReference>
<dbReference type="PANTHER" id="PTHR23213">
    <property type="entry name" value="FORMIN-RELATED"/>
    <property type="match status" value="1"/>
</dbReference>
<keyword evidence="4" id="KW-0812">Transmembrane</keyword>
<keyword evidence="8" id="KW-1185">Reference proteome</keyword>
<evidence type="ECO:0000256" key="4">
    <source>
        <dbReference type="SAM" id="Phobius"/>
    </source>
</evidence>
<dbReference type="OrthoDB" id="1668162at2759"/>
<comment type="similarity">
    <text evidence="1">Belongs to the formin-like family. Class-I subfamily.</text>
</comment>
<dbReference type="Gene3D" id="1.20.58.2220">
    <property type="entry name" value="Formin, FH2 domain"/>
    <property type="match status" value="1"/>
</dbReference>
<dbReference type="GO" id="GO:0045010">
    <property type="term" value="P:actin nucleation"/>
    <property type="evidence" value="ECO:0007669"/>
    <property type="project" value="InterPro"/>
</dbReference>
<dbReference type="PANTHER" id="PTHR23213:SF349">
    <property type="entry name" value="FORMIN-LIKE PROTEIN"/>
    <property type="match status" value="1"/>
</dbReference>
<keyword evidence="4" id="KW-0472">Membrane</keyword>
<proteinExistence type="inferred from homology"/>
<dbReference type="SMART" id="SM00498">
    <property type="entry name" value="FH2"/>
    <property type="match status" value="1"/>
</dbReference>
<dbReference type="Pfam" id="PF02181">
    <property type="entry name" value="FH2"/>
    <property type="match status" value="1"/>
</dbReference>
<feature type="compositionally biased region" description="Low complexity" evidence="3">
    <location>
        <begin position="230"/>
        <end position="243"/>
    </location>
</feature>
<feature type="compositionally biased region" description="Pro residues" evidence="3">
    <location>
        <begin position="337"/>
        <end position="350"/>
    </location>
</feature>
<dbReference type="SUPFAM" id="SSF101447">
    <property type="entry name" value="Formin homology 2 domain (FH2 domain)"/>
    <property type="match status" value="1"/>
</dbReference>
<feature type="domain" description="FH2" evidence="6">
    <location>
        <begin position="473"/>
        <end position="899"/>
    </location>
</feature>
<organism evidence="7 8">
    <name type="scientific">Anisodus acutangulus</name>
    <dbReference type="NCBI Taxonomy" id="402998"/>
    <lineage>
        <taxon>Eukaryota</taxon>
        <taxon>Viridiplantae</taxon>
        <taxon>Streptophyta</taxon>
        <taxon>Embryophyta</taxon>
        <taxon>Tracheophyta</taxon>
        <taxon>Spermatophyta</taxon>
        <taxon>Magnoliopsida</taxon>
        <taxon>eudicotyledons</taxon>
        <taxon>Gunneridae</taxon>
        <taxon>Pentapetalae</taxon>
        <taxon>asterids</taxon>
        <taxon>lamiids</taxon>
        <taxon>Solanales</taxon>
        <taxon>Solanaceae</taxon>
        <taxon>Solanoideae</taxon>
        <taxon>Hyoscyameae</taxon>
        <taxon>Anisodus</taxon>
    </lineage>
</organism>
<evidence type="ECO:0000256" key="1">
    <source>
        <dbReference type="ARBA" id="ARBA00025793"/>
    </source>
</evidence>
<keyword evidence="5" id="KW-0732">Signal</keyword>
<comment type="caution">
    <text evidence="7">The sequence shown here is derived from an EMBL/GenBank/DDBJ whole genome shotgun (WGS) entry which is preliminary data.</text>
</comment>